<feature type="transmembrane region" description="Helical" evidence="2">
    <location>
        <begin position="139"/>
        <end position="160"/>
    </location>
</feature>
<dbReference type="RefSeq" id="WP_171243476.1">
    <property type="nucleotide sequence ID" value="NZ_JABEPQ010000002.1"/>
</dbReference>
<feature type="transmembrane region" description="Helical" evidence="2">
    <location>
        <begin position="272"/>
        <end position="292"/>
    </location>
</feature>
<feature type="transmembrane region" description="Helical" evidence="2">
    <location>
        <begin position="236"/>
        <end position="265"/>
    </location>
</feature>
<feature type="transmembrane region" description="Helical" evidence="2">
    <location>
        <begin position="31"/>
        <end position="52"/>
    </location>
</feature>
<feature type="region of interest" description="Disordered" evidence="1">
    <location>
        <begin position="1"/>
        <end position="26"/>
    </location>
</feature>
<protein>
    <submittedName>
        <fullName evidence="3">Uncharacterized protein</fullName>
    </submittedName>
</protein>
<dbReference type="EMBL" id="JABEPQ010000002">
    <property type="protein sequence ID" value="NNM46364.1"/>
    <property type="molecule type" value="Genomic_DNA"/>
</dbReference>
<evidence type="ECO:0000256" key="2">
    <source>
        <dbReference type="SAM" id="Phobius"/>
    </source>
</evidence>
<comment type="caution">
    <text evidence="3">The sequence shown here is derived from an EMBL/GenBank/DDBJ whole genome shotgun (WGS) entry which is preliminary data.</text>
</comment>
<gene>
    <name evidence="3" type="ORF">HJG52_10135</name>
</gene>
<feature type="transmembrane region" description="Helical" evidence="2">
    <location>
        <begin position="343"/>
        <end position="362"/>
    </location>
</feature>
<keyword evidence="4" id="KW-1185">Reference proteome</keyword>
<dbReference type="Proteomes" id="UP000588586">
    <property type="component" value="Unassembled WGS sequence"/>
</dbReference>
<dbReference type="AlphaFoldDB" id="A0A849HIG4"/>
<feature type="region of interest" description="Disordered" evidence="1">
    <location>
        <begin position="199"/>
        <end position="229"/>
    </location>
</feature>
<evidence type="ECO:0000313" key="4">
    <source>
        <dbReference type="Proteomes" id="UP000588586"/>
    </source>
</evidence>
<sequence length="548" mass="59564">MAAEAAGSLRDRSRQPGPGERRRRPGDGARLATVAYGVIAAVLVVFQLVVLARRQWVSDSWIHLGTVAEVVARPLDPREPLTGEAVDFPYYSPWAMVLGWTARLTSVGPGVVLAVAGTISTVLFLLALYALVRRLTRQVWAPVIALLTLLLVHGTQQFFWSGFVSLNTFSVGSTWPWVPAAAGWFWLWRCTLPPPPPVSPLPPHPSPSSAETAPAVTTTDSTTVSPTPARRPRTPWAFLVLPGLVLLVHPFTFAIAALSCAVTALATRPWSWTWRVGLLSLVSVCLTLLWPWQALSGLLGDPAGFDGYHAFFYRATMAKVGLCLLAVPALVTRSVRLRGRDPLTWCFVAGWVVFGAGWAIGLESLARVLPLSEVSAALALAVTLTARARVLRYGLRLVTVAALLAGSLGQLPALTRLVTTEDGAPPARMLVAPYPRLDVLWRHARPDDVVISNNPIVAREFSSHRLRAVAPQWPSPGVADAATRIADQRAMLARGTTTARRAALLDRYDVRWIVWRGRTVPAWLGDSTSVVERGRDDTILLRVDRPAT</sequence>
<feature type="compositionally biased region" description="Low complexity" evidence="1">
    <location>
        <begin position="207"/>
        <end position="228"/>
    </location>
</feature>
<keyword evidence="2" id="KW-0812">Transmembrane</keyword>
<accession>A0A849HIG4</accession>
<feature type="transmembrane region" description="Helical" evidence="2">
    <location>
        <begin position="312"/>
        <end position="331"/>
    </location>
</feature>
<keyword evidence="2" id="KW-1133">Transmembrane helix</keyword>
<evidence type="ECO:0000256" key="1">
    <source>
        <dbReference type="SAM" id="MobiDB-lite"/>
    </source>
</evidence>
<organism evidence="3 4">
    <name type="scientific">Knoellia koreensis</name>
    <dbReference type="NCBI Taxonomy" id="2730921"/>
    <lineage>
        <taxon>Bacteria</taxon>
        <taxon>Bacillati</taxon>
        <taxon>Actinomycetota</taxon>
        <taxon>Actinomycetes</taxon>
        <taxon>Micrococcales</taxon>
        <taxon>Intrasporangiaceae</taxon>
        <taxon>Knoellia</taxon>
    </lineage>
</organism>
<reference evidence="3 4" key="1">
    <citation type="submission" date="2020-04" db="EMBL/GenBank/DDBJ databases">
        <title>Knoellia sp. isolate from air conditioner.</title>
        <authorList>
            <person name="Chea S."/>
            <person name="Kim D.-U."/>
        </authorList>
    </citation>
    <scope>NUCLEOTIDE SEQUENCE [LARGE SCALE GENOMIC DNA]</scope>
    <source>
        <strain evidence="3 4">DB2414S</strain>
    </source>
</reference>
<evidence type="ECO:0000313" key="3">
    <source>
        <dbReference type="EMBL" id="NNM46364.1"/>
    </source>
</evidence>
<name>A0A849HIG4_9MICO</name>
<feature type="transmembrane region" description="Helical" evidence="2">
    <location>
        <begin position="110"/>
        <end position="132"/>
    </location>
</feature>
<keyword evidence="2" id="KW-0472">Membrane</keyword>
<proteinExistence type="predicted"/>